<dbReference type="Gene3D" id="3.40.50.720">
    <property type="entry name" value="NAD(P)-binding Rossmann-like Domain"/>
    <property type="match status" value="1"/>
</dbReference>
<reference evidence="9" key="1">
    <citation type="journal article" date="2019" name="Int. J. Syst. Evol. Microbiol.">
        <title>The Global Catalogue of Microorganisms (GCM) 10K type strain sequencing project: providing services to taxonomists for standard genome sequencing and annotation.</title>
        <authorList>
            <consortium name="The Broad Institute Genomics Platform"/>
            <consortium name="The Broad Institute Genome Sequencing Center for Infectious Disease"/>
            <person name="Wu L."/>
            <person name="Ma J."/>
        </authorList>
    </citation>
    <scope>NUCLEOTIDE SEQUENCE [LARGE SCALE GENOMIC DNA]</scope>
    <source>
        <strain evidence="9">JCM 31696</strain>
    </source>
</reference>
<keyword evidence="1" id="KW-0963">Cytoplasm</keyword>
<evidence type="ECO:0000256" key="3">
    <source>
        <dbReference type="ARBA" id="ARBA00023015"/>
    </source>
</evidence>
<dbReference type="SUPFAM" id="SSF51735">
    <property type="entry name" value="NAD(P)-binding Rossmann-fold domains"/>
    <property type="match status" value="1"/>
</dbReference>
<protein>
    <submittedName>
        <fullName evidence="8">Redox-sensing transcriptional repressor Rex</fullName>
    </submittedName>
</protein>
<feature type="domain" description="CoA-binding" evidence="7">
    <location>
        <begin position="2"/>
        <end position="33"/>
    </location>
</feature>
<keyword evidence="4" id="KW-0238">DNA-binding</keyword>
<evidence type="ECO:0000256" key="6">
    <source>
        <dbReference type="SAM" id="MobiDB-lite"/>
    </source>
</evidence>
<dbReference type="EMBL" id="JBHTIR010002077">
    <property type="protein sequence ID" value="MFD0853333.1"/>
    <property type="molecule type" value="Genomic_DNA"/>
</dbReference>
<comment type="caution">
    <text evidence="8">The sequence shown here is derived from an EMBL/GenBank/DDBJ whole genome shotgun (WGS) entry which is preliminary data.</text>
</comment>
<dbReference type="PANTHER" id="PTHR35786">
    <property type="entry name" value="REDOX-SENSING TRANSCRIPTIONAL REPRESSOR REX"/>
    <property type="match status" value="1"/>
</dbReference>
<sequence>SIAVIATPAAAAQGVCDRVVTAGVTSVLNFAPVVLSVPDGVDVRKVDLSIELQILAFHEQRKAGGPGEYDPRGGDEPPGTTQYVEAVHQ</sequence>
<feature type="non-terminal residue" evidence="8">
    <location>
        <position position="1"/>
    </location>
</feature>
<evidence type="ECO:0000256" key="4">
    <source>
        <dbReference type="ARBA" id="ARBA00023125"/>
    </source>
</evidence>
<keyword evidence="9" id="KW-1185">Reference proteome</keyword>
<dbReference type="InterPro" id="IPR003781">
    <property type="entry name" value="CoA-bd"/>
</dbReference>
<keyword evidence="2" id="KW-0678">Repressor</keyword>
<evidence type="ECO:0000313" key="8">
    <source>
        <dbReference type="EMBL" id="MFD0853333.1"/>
    </source>
</evidence>
<dbReference type="InterPro" id="IPR022876">
    <property type="entry name" value="Tscrpt_rep_Rex"/>
</dbReference>
<dbReference type="Pfam" id="PF02629">
    <property type="entry name" value="CoA_binding"/>
    <property type="match status" value="1"/>
</dbReference>
<keyword evidence="5" id="KW-0804">Transcription</keyword>
<evidence type="ECO:0000256" key="1">
    <source>
        <dbReference type="ARBA" id="ARBA00022490"/>
    </source>
</evidence>
<evidence type="ECO:0000256" key="2">
    <source>
        <dbReference type="ARBA" id="ARBA00022491"/>
    </source>
</evidence>
<dbReference type="InterPro" id="IPR036291">
    <property type="entry name" value="NAD(P)-bd_dom_sf"/>
</dbReference>
<keyword evidence="3" id="KW-0805">Transcription regulation</keyword>
<name>A0ABW3CFT4_9ACTN</name>
<proteinExistence type="predicted"/>
<accession>A0ABW3CFT4</accession>
<dbReference type="PANTHER" id="PTHR35786:SF1">
    <property type="entry name" value="REDOX-SENSING TRANSCRIPTIONAL REPRESSOR REX 1"/>
    <property type="match status" value="1"/>
</dbReference>
<evidence type="ECO:0000259" key="7">
    <source>
        <dbReference type="Pfam" id="PF02629"/>
    </source>
</evidence>
<organism evidence="8 9">
    <name type="scientific">Actinomadura adrarensis</name>
    <dbReference type="NCBI Taxonomy" id="1819600"/>
    <lineage>
        <taxon>Bacteria</taxon>
        <taxon>Bacillati</taxon>
        <taxon>Actinomycetota</taxon>
        <taxon>Actinomycetes</taxon>
        <taxon>Streptosporangiales</taxon>
        <taxon>Thermomonosporaceae</taxon>
        <taxon>Actinomadura</taxon>
    </lineage>
</organism>
<dbReference type="Proteomes" id="UP001597083">
    <property type="component" value="Unassembled WGS sequence"/>
</dbReference>
<gene>
    <name evidence="8" type="ORF">ACFQ07_13920</name>
</gene>
<evidence type="ECO:0000256" key="5">
    <source>
        <dbReference type="ARBA" id="ARBA00023163"/>
    </source>
</evidence>
<evidence type="ECO:0000313" key="9">
    <source>
        <dbReference type="Proteomes" id="UP001597083"/>
    </source>
</evidence>
<feature type="region of interest" description="Disordered" evidence="6">
    <location>
        <begin position="62"/>
        <end position="89"/>
    </location>
</feature>